<feature type="region of interest" description="Disordered" evidence="1">
    <location>
        <begin position="1"/>
        <end position="31"/>
    </location>
</feature>
<feature type="compositionally biased region" description="Polar residues" evidence="1">
    <location>
        <begin position="13"/>
        <end position="31"/>
    </location>
</feature>
<dbReference type="Proteomes" id="UP001432168">
    <property type="component" value="Chromosome"/>
</dbReference>
<sequence length="121" mass="12349">MARTEPARISKKATPTPTVRGSERNSTPATTATAGLTYVITVALVGPISLISSRKATNATAVQITPRPARAISTEDEGIAEGRVSAAPGAYTRAASARHGAVSWRDGTSFSQRAAISGAVA</sequence>
<keyword evidence="3" id="KW-1185">Reference proteome</keyword>
<accession>A0ABZ1WU44</accession>
<evidence type="ECO:0000256" key="1">
    <source>
        <dbReference type="SAM" id="MobiDB-lite"/>
    </source>
</evidence>
<evidence type="ECO:0000313" key="3">
    <source>
        <dbReference type="Proteomes" id="UP001432168"/>
    </source>
</evidence>
<name>A0ABZ1WU44_9ACTN</name>
<protein>
    <submittedName>
        <fullName evidence="2">Uncharacterized protein</fullName>
    </submittedName>
</protein>
<gene>
    <name evidence="2" type="ORF">OG929_13715</name>
</gene>
<evidence type="ECO:0000313" key="2">
    <source>
        <dbReference type="EMBL" id="WUT43295.1"/>
    </source>
</evidence>
<dbReference type="EMBL" id="CP109011">
    <property type="protein sequence ID" value="WUT43295.1"/>
    <property type="molecule type" value="Genomic_DNA"/>
</dbReference>
<reference evidence="2" key="1">
    <citation type="submission" date="2022-10" db="EMBL/GenBank/DDBJ databases">
        <title>The complete genomes of actinobacterial strains from the NBC collection.</title>
        <authorList>
            <person name="Joergensen T.S."/>
            <person name="Alvarez Arevalo M."/>
            <person name="Sterndorff E.B."/>
            <person name="Faurdal D."/>
            <person name="Vuksanovic O."/>
            <person name="Mourched A.-S."/>
            <person name="Charusanti P."/>
            <person name="Shaw S."/>
            <person name="Blin K."/>
            <person name="Weber T."/>
        </authorList>
    </citation>
    <scope>NUCLEOTIDE SEQUENCE</scope>
    <source>
        <strain evidence="2">NBC_00686</strain>
    </source>
</reference>
<proteinExistence type="predicted"/>
<organism evidence="2 3">
    <name type="scientific">Streptomyces pseudovenezuelae</name>
    <dbReference type="NCBI Taxonomy" id="67350"/>
    <lineage>
        <taxon>Bacteria</taxon>
        <taxon>Bacillati</taxon>
        <taxon>Actinomycetota</taxon>
        <taxon>Actinomycetes</taxon>
        <taxon>Kitasatosporales</taxon>
        <taxon>Streptomycetaceae</taxon>
        <taxon>Streptomyces</taxon>
        <taxon>Streptomyces aurantiacus group</taxon>
    </lineage>
</organism>